<reference evidence="2" key="2">
    <citation type="journal article" date="2017" name="J. Anim. Genet.">
        <title>Multiple reference genome sequences of hot pepper reveal the massive evolution of plant disease resistance genes by retroduplication.</title>
        <authorList>
            <person name="Kim S."/>
            <person name="Park J."/>
            <person name="Yeom S.-I."/>
            <person name="Kim Y.-M."/>
            <person name="Seo E."/>
            <person name="Kim K.-T."/>
            <person name="Kim M.-S."/>
            <person name="Lee J.M."/>
            <person name="Cheong K."/>
            <person name="Shin H.-S."/>
            <person name="Kim S.-B."/>
            <person name="Han K."/>
            <person name="Lee J."/>
            <person name="Park M."/>
            <person name="Lee H.-A."/>
            <person name="Lee H.-Y."/>
            <person name="Lee Y."/>
            <person name="Oh S."/>
            <person name="Lee J.H."/>
            <person name="Choi E."/>
            <person name="Choi E."/>
            <person name="Lee S.E."/>
            <person name="Jeon J."/>
            <person name="Kim H."/>
            <person name="Choi G."/>
            <person name="Song H."/>
            <person name="Lee J."/>
            <person name="Lee S.-C."/>
            <person name="Kwon J.-K."/>
            <person name="Lee H.-Y."/>
            <person name="Koo N."/>
            <person name="Hong Y."/>
            <person name="Kim R.W."/>
            <person name="Kang W.-H."/>
            <person name="Huh J.H."/>
            <person name="Kang B.-C."/>
            <person name="Yang T.-J."/>
            <person name="Lee Y.-H."/>
            <person name="Bennetzen J.L."/>
            <person name="Choi D."/>
        </authorList>
    </citation>
    <scope>NUCLEOTIDE SEQUENCE [LARGE SCALE GENOMIC DNA]</scope>
    <source>
        <strain evidence="2">cv. PBC81</strain>
    </source>
</reference>
<name>A0A2G2WED2_CAPBA</name>
<proteinExistence type="predicted"/>
<dbReference type="EMBL" id="MLFT02000007">
    <property type="protein sequence ID" value="PHT43577.1"/>
    <property type="molecule type" value="Genomic_DNA"/>
</dbReference>
<sequence>MWCGVAHAPATFWDLKNWSVPGTVGTRGKFDEIEGNSFKVVETEEQIELSFTRTWDPSLQDDHSPLTIDKRFRYMAMADDRERLMPLPEDGVPLRGKELAYTEAVLLVG</sequence>
<dbReference type="PANTHER" id="PTHR32018">
    <property type="entry name" value="RHAMNOGALACTURONATE LYASE FAMILY PROTEIN"/>
    <property type="match status" value="1"/>
</dbReference>
<evidence type="ECO:0000313" key="2">
    <source>
        <dbReference type="Proteomes" id="UP000224567"/>
    </source>
</evidence>
<comment type="caution">
    <text evidence="1">The sequence shown here is derived from an EMBL/GenBank/DDBJ whole genome shotgun (WGS) entry which is preliminary data.</text>
</comment>
<organism evidence="1 2">
    <name type="scientific">Capsicum baccatum</name>
    <name type="common">Peruvian pepper</name>
    <dbReference type="NCBI Taxonomy" id="33114"/>
    <lineage>
        <taxon>Eukaryota</taxon>
        <taxon>Viridiplantae</taxon>
        <taxon>Streptophyta</taxon>
        <taxon>Embryophyta</taxon>
        <taxon>Tracheophyta</taxon>
        <taxon>Spermatophyta</taxon>
        <taxon>Magnoliopsida</taxon>
        <taxon>eudicotyledons</taxon>
        <taxon>Gunneridae</taxon>
        <taxon>Pentapetalae</taxon>
        <taxon>asterids</taxon>
        <taxon>lamiids</taxon>
        <taxon>Solanales</taxon>
        <taxon>Solanaceae</taxon>
        <taxon>Solanoideae</taxon>
        <taxon>Capsiceae</taxon>
        <taxon>Capsicum</taxon>
    </lineage>
</organism>
<keyword evidence="2" id="KW-1185">Reference proteome</keyword>
<dbReference type="OrthoDB" id="2130367at2759"/>
<dbReference type="Pfam" id="PF06045">
    <property type="entry name" value="Rhamnogal_lyase"/>
    <property type="match status" value="1"/>
</dbReference>
<reference evidence="1 2" key="1">
    <citation type="journal article" date="2017" name="Genome Biol.">
        <title>New reference genome sequences of hot pepper reveal the massive evolution of plant disease-resistance genes by retroduplication.</title>
        <authorList>
            <person name="Kim S."/>
            <person name="Park J."/>
            <person name="Yeom S.I."/>
            <person name="Kim Y.M."/>
            <person name="Seo E."/>
            <person name="Kim K.T."/>
            <person name="Kim M.S."/>
            <person name="Lee J.M."/>
            <person name="Cheong K."/>
            <person name="Shin H.S."/>
            <person name="Kim S.B."/>
            <person name="Han K."/>
            <person name="Lee J."/>
            <person name="Park M."/>
            <person name="Lee H.A."/>
            <person name="Lee H.Y."/>
            <person name="Lee Y."/>
            <person name="Oh S."/>
            <person name="Lee J.H."/>
            <person name="Choi E."/>
            <person name="Choi E."/>
            <person name="Lee S.E."/>
            <person name="Jeon J."/>
            <person name="Kim H."/>
            <person name="Choi G."/>
            <person name="Song H."/>
            <person name="Lee J."/>
            <person name="Lee S.C."/>
            <person name="Kwon J.K."/>
            <person name="Lee H.Y."/>
            <person name="Koo N."/>
            <person name="Hong Y."/>
            <person name="Kim R.W."/>
            <person name="Kang W.H."/>
            <person name="Huh J.H."/>
            <person name="Kang B.C."/>
            <person name="Yang T.J."/>
            <person name="Lee Y.H."/>
            <person name="Bennetzen J.L."/>
            <person name="Choi D."/>
        </authorList>
    </citation>
    <scope>NUCLEOTIDE SEQUENCE [LARGE SCALE GENOMIC DNA]</scope>
    <source>
        <strain evidence="2">cv. PBC81</strain>
    </source>
</reference>
<gene>
    <name evidence="1" type="ORF">CQW23_17602</name>
</gene>
<evidence type="ECO:0000313" key="1">
    <source>
        <dbReference type="EMBL" id="PHT43577.1"/>
    </source>
</evidence>
<accession>A0A2G2WED2</accession>
<dbReference type="InterPro" id="IPR010325">
    <property type="entry name" value="Rhamnogal_lyase"/>
</dbReference>
<dbReference type="STRING" id="33114.A0A2G2WED2"/>
<dbReference type="PANTHER" id="PTHR32018:SF24">
    <property type="entry name" value="RHAMNOGALACTURONAN ENDOLYASE"/>
    <property type="match status" value="1"/>
</dbReference>
<dbReference type="Proteomes" id="UP000224567">
    <property type="component" value="Unassembled WGS sequence"/>
</dbReference>
<dbReference type="InterPro" id="IPR051850">
    <property type="entry name" value="Polysacch_Lyase_4"/>
</dbReference>
<dbReference type="AlphaFoldDB" id="A0A2G2WED2"/>
<protein>
    <submittedName>
        <fullName evidence="1">Uncharacterized protein</fullName>
    </submittedName>
</protein>